<evidence type="ECO:0000313" key="4">
    <source>
        <dbReference type="EMBL" id="RLP78674.1"/>
    </source>
</evidence>
<dbReference type="InterPro" id="IPR002933">
    <property type="entry name" value="Peptidase_M20"/>
</dbReference>
<feature type="binding site" evidence="2">
    <location>
        <position position="163"/>
    </location>
    <ligand>
        <name>Mn(2+)</name>
        <dbReference type="ChEBI" id="CHEBI:29035"/>
        <label>2</label>
    </ligand>
</feature>
<name>A0A3L7AFA0_9HYPH</name>
<evidence type="ECO:0000256" key="2">
    <source>
        <dbReference type="PIRSR" id="PIRSR005962-1"/>
    </source>
</evidence>
<dbReference type="PIRSF" id="PIRSF005962">
    <property type="entry name" value="Pept_M20D_amidohydro"/>
    <property type="match status" value="1"/>
</dbReference>
<dbReference type="SUPFAM" id="SSF55031">
    <property type="entry name" value="Bacterial exopeptidase dimerisation domain"/>
    <property type="match status" value="1"/>
</dbReference>
<dbReference type="EMBL" id="RCTF01000007">
    <property type="protein sequence ID" value="RLP78674.1"/>
    <property type="molecule type" value="Genomic_DNA"/>
</dbReference>
<dbReference type="InterPro" id="IPR011650">
    <property type="entry name" value="Peptidase_M20_dimer"/>
</dbReference>
<dbReference type="Pfam" id="PF01546">
    <property type="entry name" value="Peptidase_M20"/>
    <property type="match status" value="1"/>
</dbReference>
<dbReference type="FunFam" id="3.30.70.360:FF:000001">
    <property type="entry name" value="N-acetyldiaminopimelate deacetylase"/>
    <property type="match status" value="1"/>
</dbReference>
<dbReference type="OrthoDB" id="9777385at2"/>
<dbReference type="SUPFAM" id="SSF53187">
    <property type="entry name" value="Zn-dependent exopeptidases"/>
    <property type="match status" value="1"/>
</dbReference>
<dbReference type="Gene3D" id="3.40.630.10">
    <property type="entry name" value="Zn peptidases"/>
    <property type="match status" value="1"/>
</dbReference>
<protein>
    <submittedName>
        <fullName evidence="4">Amidohydrolase</fullName>
    </submittedName>
</protein>
<feature type="binding site" evidence="2">
    <location>
        <position position="104"/>
    </location>
    <ligand>
        <name>Mn(2+)</name>
        <dbReference type="ChEBI" id="CHEBI:29035"/>
        <label>2</label>
    </ligand>
</feature>
<dbReference type="PANTHER" id="PTHR11014">
    <property type="entry name" value="PEPTIDASE M20 FAMILY MEMBER"/>
    <property type="match status" value="1"/>
</dbReference>
<keyword evidence="5" id="KW-1185">Reference proteome</keyword>
<keyword evidence="2" id="KW-0479">Metal-binding</keyword>
<dbReference type="GO" id="GO:0050118">
    <property type="term" value="F:N-acetyldiaminopimelate deacetylase activity"/>
    <property type="evidence" value="ECO:0007669"/>
    <property type="project" value="UniProtKB-ARBA"/>
</dbReference>
<organism evidence="4 5">
    <name type="scientific">Xanthobacter tagetidis</name>
    <dbReference type="NCBI Taxonomy" id="60216"/>
    <lineage>
        <taxon>Bacteria</taxon>
        <taxon>Pseudomonadati</taxon>
        <taxon>Pseudomonadota</taxon>
        <taxon>Alphaproteobacteria</taxon>
        <taxon>Hyphomicrobiales</taxon>
        <taxon>Xanthobacteraceae</taxon>
        <taxon>Xanthobacter</taxon>
    </lineage>
</organism>
<dbReference type="CDD" id="cd05666">
    <property type="entry name" value="M20_Acy1-like"/>
    <property type="match status" value="1"/>
</dbReference>
<dbReference type="GO" id="GO:0019877">
    <property type="term" value="P:diaminopimelate biosynthetic process"/>
    <property type="evidence" value="ECO:0007669"/>
    <property type="project" value="UniProtKB-ARBA"/>
</dbReference>
<keyword evidence="1 4" id="KW-0378">Hydrolase</keyword>
<dbReference type="Proteomes" id="UP000269692">
    <property type="component" value="Unassembled WGS sequence"/>
</dbReference>
<dbReference type="AlphaFoldDB" id="A0A3L7AFA0"/>
<evidence type="ECO:0000313" key="5">
    <source>
        <dbReference type="Proteomes" id="UP000269692"/>
    </source>
</evidence>
<dbReference type="NCBIfam" id="TIGR01891">
    <property type="entry name" value="amidohydrolases"/>
    <property type="match status" value="1"/>
</dbReference>
<proteinExistence type="predicted"/>
<feature type="binding site" evidence="2">
    <location>
        <position position="360"/>
    </location>
    <ligand>
        <name>Mn(2+)</name>
        <dbReference type="ChEBI" id="CHEBI:29035"/>
        <label>2</label>
    </ligand>
</feature>
<comment type="cofactor">
    <cofactor evidence="2">
        <name>Mn(2+)</name>
        <dbReference type="ChEBI" id="CHEBI:29035"/>
    </cofactor>
    <text evidence="2">The Mn(2+) ion enhances activity.</text>
</comment>
<evidence type="ECO:0000256" key="1">
    <source>
        <dbReference type="ARBA" id="ARBA00022801"/>
    </source>
</evidence>
<reference evidence="4 5" key="1">
    <citation type="submission" date="2018-10" db="EMBL/GenBank/DDBJ databases">
        <title>Xanthobacter tagetidis genome sequencing and assembly.</title>
        <authorList>
            <person name="Maclea K.S."/>
            <person name="Goen A.E."/>
            <person name="Fatima S.A."/>
        </authorList>
    </citation>
    <scope>NUCLEOTIDE SEQUENCE [LARGE SCALE GENOMIC DNA]</scope>
    <source>
        <strain evidence="4 5">ATCC 700314</strain>
    </source>
</reference>
<sequence length="388" mass="41469">MGSNAAAYFEALAREMADWRRTLHQHPELAYEERWTSDYVAEKLKSFGYEPERGLGGTGVVASLSRGAGPSVGLRADMDALPIHEQTNLPYASRIPGKMHACGHDGHMTMLLAAARYFAENPPAEGTIRFIFQPAEEGAGGAKAMIDDGLFARFPVDRVFGLHNWPGQEKGSFAGRAGPLMAAFDIFDITLSGRGAHAAMPHQGTDLLLAAAQVQTQLQSIVARALDPLESAVVSVTQIHGGDAYNVLPAEVVMRGCARHFTPAAQDLIEARMGDICRGVATSFGCEVTLAYDRRYPATVNAAAELDLAAAAARAAGATSVATEVTPSMVSEDFSFMLKEKPGCYLWLGTGPIEGGKSLHSPTFDFDDSVLALGATWWVEVARQALRA</sequence>
<dbReference type="Pfam" id="PF07687">
    <property type="entry name" value="M20_dimer"/>
    <property type="match status" value="1"/>
</dbReference>
<feature type="domain" description="Peptidase M20 dimerisation" evidence="3">
    <location>
        <begin position="188"/>
        <end position="255"/>
    </location>
</feature>
<evidence type="ECO:0000259" key="3">
    <source>
        <dbReference type="Pfam" id="PF07687"/>
    </source>
</evidence>
<dbReference type="GO" id="GO:0046872">
    <property type="term" value="F:metal ion binding"/>
    <property type="evidence" value="ECO:0007669"/>
    <property type="project" value="UniProtKB-KW"/>
</dbReference>
<keyword evidence="2" id="KW-0464">Manganese</keyword>
<dbReference type="InterPro" id="IPR017439">
    <property type="entry name" value="Amidohydrolase"/>
</dbReference>
<feature type="binding site" evidence="2">
    <location>
        <position position="137"/>
    </location>
    <ligand>
        <name>Mn(2+)</name>
        <dbReference type="ChEBI" id="CHEBI:29035"/>
        <label>2</label>
    </ligand>
</feature>
<comment type="caution">
    <text evidence="4">The sequence shown here is derived from an EMBL/GenBank/DDBJ whole genome shotgun (WGS) entry which is preliminary data.</text>
</comment>
<dbReference type="RefSeq" id="WP_121623267.1">
    <property type="nucleotide sequence ID" value="NZ_JACIIW010000005.1"/>
</dbReference>
<feature type="binding site" evidence="2">
    <location>
        <position position="102"/>
    </location>
    <ligand>
        <name>Mn(2+)</name>
        <dbReference type="ChEBI" id="CHEBI:29035"/>
        <label>2</label>
    </ligand>
</feature>
<gene>
    <name evidence="4" type="ORF">D9R14_10440</name>
</gene>
<dbReference type="InterPro" id="IPR036264">
    <property type="entry name" value="Bact_exopeptidase_dim_dom"/>
</dbReference>
<accession>A0A3L7AFA0</accession>
<dbReference type="PANTHER" id="PTHR11014:SF63">
    <property type="entry name" value="METALLOPEPTIDASE, PUTATIVE (AFU_ORTHOLOGUE AFUA_6G09600)-RELATED"/>
    <property type="match status" value="1"/>
</dbReference>
<dbReference type="Gene3D" id="3.30.70.360">
    <property type="match status" value="1"/>
</dbReference>